<proteinExistence type="predicted"/>
<name>R7ZAH4_LYSSH</name>
<dbReference type="Gene3D" id="3.40.50.150">
    <property type="entry name" value="Vaccinia Virus protein VP39"/>
    <property type="match status" value="1"/>
</dbReference>
<dbReference type="InterPro" id="IPR013217">
    <property type="entry name" value="Methyltransf_12"/>
</dbReference>
<evidence type="ECO:0000259" key="1">
    <source>
        <dbReference type="Pfam" id="PF08242"/>
    </source>
</evidence>
<gene>
    <name evidence="2" type="ORF">H131_18662</name>
</gene>
<dbReference type="EMBL" id="AQPX01000025">
    <property type="protein sequence ID" value="EON71029.1"/>
    <property type="molecule type" value="Genomic_DNA"/>
</dbReference>
<dbReference type="HOGENOM" id="CLU_081790_0_0_9"/>
<dbReference type="CDD" id="cd02440">
    <property type="entry name" value="AdoMet_MTases"/>
    <property type="match status" value="1"/>
</dbReference>
<dbReference type="SUPFAM" id="SSF53335">
    <property type="entry name" value="S-adenosyl-L-methionine-dependent methyltransferases"/>
    <property type="match status" value="1"/>
</dbReference>
<feature type="domain" description="Methyltransferase type 12" evidence="1">
    <location>
        <begin position="45"/>
        <end position="142"/>
    </location>
</feature>
<reference evidence="2 3" key="1">
    <citation type="submission" date="2013-04" db="EMBL/GenBank/DDBJ databases">
        <title>Draft genome of the heavy metal tolerant bacterium Lysinibacillus sphaericus strain OT4b.31.</title>
        <authorList>
            <person name="Pena-Montenegro T.D."/>
            <person name="Dussan J."/>
        </authorList>
    </citation>
    <scope>NUCLEOTIDE SEQUENCE [LARGE SCALE GENOMIC DNA]</scope>
    <source>
        <strain evidence="2 3">OT4b.31</strain>
    </source>
</reference>
<dbReference type="PATRIC" id="fig|1285586.5.peg.3891"/>
<evidence type="ECO:0000313" key="3">
    <source>
        <dbReference type="Proteomes" id="UP000013911"/>
    </source>
</evidence>
<dbReference type="RefSeq" id="WP_010860640.1">
    <property type="nucleotide sequence ID" value="NZ_KB933398.1"/>
</dbReference>
<accession>R7ZAH4</accession>
<dbReference type="Pfam" id="PF08242">
    <property type="entry name" value="Methyltransf_12"/>
    <property type="match status" value="1"/>
</dbReference>
<evidence type="ECO:0000313" key="2">
    <source>
        <dbReference type="EMBL" id="EON71029.1"/>
    </source>
</evidence>
<protein>
    <recommendedName>
        <fullName evidence="1">Methyltransferase type 12 domain-containing protein</fullName>
    </recommendedName>
</protein>
<dbReference type="InterPro" id="IPR029063">
    <property type="entry name" value="SAM-dependent_MTases_sf"/>
</dbReference>
<dbReference type="AlphaFoldDB" id="R7ZAH4"/>
<comment type="caution">
    <text evidence="2">The sequence shown here is derived from an EMBL/GenBank/DDBJ whole genome shotgun (WGS) entry which is preliminary data.</text>
</comment>
<dbReference type="PANTHER" id="PTHR43861">
    <property type="entry name" value="TRANS-ACONITATE 2-METHYLTRANSFERASE-RELATED"/>
    <property type="match status" value="1"/>
</dbReference>
<dbReference type="eggNOG" id="COG2226">
    <property type="taxonomic scope" value="Bacteria"/>
</dbReference>
<organism evidence="2 3">
    <name type="scientific">Lysinibacillus sphaericus OT4b.31</name>
    <dbReference type="NCBI Taxonomy" id="1285586"/>
    <lineage>
        <taxon>Bacteria</taxon>
        <taxon>Bacillati</taxon>
        <taxon>Bacillota</taxon>
        <taxon>Bacilli</taxon>
        <taxon>Bacillales</taxon>
        <taxon>Bacillaceae</taxon>
        <taxon>Lysinibacillus</taxon>
    </lineage>
</organism>
<sequence>MMDFNNTLANEYEKGIRRTLPSYDAMLRLTQTFYRSNLAEEATFLVLGSGSGNEILQLAEQRPHWSFVGIDPAEAMLQIAEERLKSLPNKISLCRGTILETSLPATKFDAASCILVLHFIETYEEKLATLKEIAKHLKPGAPFVLVSKYGQLNTTETELQFDLWRSYWLQHTKLSASEVANMEQSIRALSFMPEKDILTLLQQAGFTQPSRFFATTLFAGWVCYKGVLE</sequence>
<dbReference type="Proteomes" id="UP000013911">
    <property type="component" value="Unassembled WGS sequence"/>
</dbReference>